<dbReference type="STRING" id="253628.A0A0D1YTZ6"/>
<gene>
    <name evidence="2" type="ORF">PV09_04945</name>
</gene>
<dbReference type="VEuPathDB" id="FungiDB:PV09_04945"/>
<dbReference type="AlphaFoldDB" id="A0A0D1YTZ6"/>
<proteinExistence type="predicted"/>
<dbReference type="InParanoid" id="A0A0D1YTZ6"/>
<dbReference type="GeneID" id="27312918"/>
<sequence>MPVIQRIKPQSRPLRPPLTKFCRATRTRSFARSSRVLLVSHTASRPQLSFLNSSRSRAQLNFISRLISTETKRFIKEQSWLAGKYTFIGAVICSAGLAWAWMLTQEMVDRDFPAPKEWTFLTKVVYHAARGLEVPSANATGTVNWWLCGLAFRDLLKRLEDPGVDGKGLRVVDEADVVVPGMGHTGFDIEDMSYEWKRGYYEALMGCGRAAIELEDAVVDTTRDHVFKRAYMVGPSNPRPKKIPRKGIEPPLEENCVPAYAPPETYYLKILTTKGFTNKEKMDAALAYAGWLDFKGLNETAEEMYQWALDLALSGVDEPAKVLDRKRGIIKPGVPVTSNILDATTALAVHRAQTGDTNTALPIFLSILRAQREAQTATPVPRADEQARAAKVKRTDLDVLQSRIASFWSLLQASKFPDPPPSGNEVYVRTPDSAGEEAAIMAYIGEVLFASSPSQREAGLSWTKSAVELAYWGYQDPRTSREGKIKCIKSLSVGTENRKKMVDLQRSRVAELDEERRQASLWRRCIPGLLVSQAAIEQQKERWEQEWHDAGEFSMMLSRGRVFDFEEEPAPVWGATLLREWIIPRFTTPEWRR</sequence>
<dbReference type="HOGENOM" id="CLU_011673_1_0_1"/>
<protein>
    <submittedName>
        <fullName evidence="2">Uncharacterized protein</fullName>
    </submittedName>
</protein>
<keyword evidence="1" id="KW-1133">Transmembrane helix</keyword>
<keyword evidence="1" id="KW-0812">Transmembrane</keyword>
<keyword evidence="1" id="KW-0472">Membrane</keyword>
<dbReference type="RefSeq" id="XP_016214006.1">
    <property type="nucleotide sequence ID" value="XM_016358388.1"/>
</dbReference>
<feature type="transmembrane region" description="Helical" evidence="1">
    <location>
        <begin position="82"/>
        <end position="102"/>
    </location>
</feature>
<dbReference type="EMBL" id="KN847542">
    <property type="protein sequence ID" value="KIW04137.1"/>
    <property type="molecule type" value="Genomic_DNA"/>
</dbReference>
<evidence type="ECO:0000313" key="2">
    <source>
        <dbReference type="EMBL" id="KIW04137.1"/>
    </source>
</evidence>
<accession>A0A0D1YTZ6</accession>
<evidence type="ECO:0000313" key="3">
    <source>
        <dbReference type="Proteomes" id="UP000053259"/>
    </source>
</evidence>
<dbReference type="Proteomes" id="UP000053259">
    <property type="component" value="Unassembled WGS sequence"/>
</dbReference>
<reference evidence="2 3" key="1">
    <citation type="submission" date="2015-01" db="EMBL/GenBank/DDBJ databases">
        <title>The Genome Sequence of Ochroconis gallopava CBS43764.</title>
        <authorList>
            <consortium name="The Broad Institute Genomics Platform"/>
            <person name="Cuomo C."/>
            <person name="de Hoog S."/>
            <person name="Gorbushina A."/>
            <person name="Stielow B."/>
            <person name="Teixiera M."/>
            <person name="Abouelleil A."/>
            <person name="Chapman S.B."/>
            <person name="Priest M."/>
            <person name="Young S.K."/>
            <person name="Wortman J."/>
            <person name="Nusbaum C."/>
            <person name="Birren B."/>
        </authorList>
    </citation>
    <scope>NUCLEOTIDE SEQUENCE [LARGE SCALE GENOMIC DNA]</scope>
    <source>
        <strain evidence="2 3">CBS 43764</strain>
    </source>
</reference>
<evidence type="ECO:0000256" key="1">
    <source>
        <dbReference type="SAM" id="Phobius"/>
    </source>
</evidence>
<name>A0A0D1YTZ6_9PEZI</name>
<organism evidence="2 3">
    <name type="scientific">Verruconis gallopava</name>
    <dbReference type="NCBI Taxonomy" id="253628"/>
    <lineage>
        <taxon>Eukaryota</taxon>
        <taxon>Fungi</taxon>
        <taxon>Dikarya</taxon>
        <taxon>Ascomycota</taxon>
        <taxon>Pezizomycotina</taxon>
        <taxon>Dothideomycetes</taxon>
        <taxon>Pleosporomycetidae</taxon>
        <taxon>Venturiales</taxon>
        <taxon>Sympoventuriaceae</taxon>
        <taxon>Verruconis</taxon>
    </lineage>
</organism>
<dbReference type="OrthoDB" id="5408102at2759"/>
<keyword evidence="3" id="KW-1185">Reference proteome</keyword>